<sequence length="248" mass="28783">MNTTVFIPSKSSDNSKLISTQIKYSYDFKPWCICYRLYLLKNTFQYSTSEYQPICYTAIKKEKDNEDSTKDKIKNWFCVSYSGCSITDSLEAIITPGNSNYSNMVKLENIIHIHMQSIETTDVDSFLNICNYCVVPNDTTILSRFNFWFSNLFLVSLTLDLSLSDYVLETCILPNSKCNSMYMLWAGHPKDESRTTHCVEEFLRHFNQQFYTPNPYIHWLNKKDIGGNPVSELLEANIVVSKFEISKL</sequence>
<comment type="caution">
    <text evidence="1">The sequence shown here is derived from an EMBL/GenBank/DDBJ whole genome shotgun (WGS) entry which is preliminary data.</text>
</comment>
<keyword evidence="2" id="KW-1185">Reference proteome</keyword>
<name>A0A6G0SZS1_APHGL</name>
<dbReference type="EMBL" id="VYZN01000079">
    <property type="protein sequence ID" value="KAE9523648.1"/>
    <property type="molecule type" value="Genomic_DNA"/>
</dbReference>
<dbReference type="Proteomes" id="UP000475862">
    <property type="component" value="Unassembled WGS sequence"/>
</dbReference>
<reference evidence="1 2" key="1">
    <citation type="submission" date="2019-08" db="EMBL/GenBank/DDBJ databases">
        <title>The genome of the soybean aphid Biotype 1, its phylome, world population structure and adaptation to the North American continent.</title>
        <authorList>
            <person name="Giordano R."/>
            <person name="Donthu R.K."/>
            <person name="Hernandez A.G."/>
            <person name="Wright C.L."/>
            <person name="Zimin A.V."/>
        </authorList>
    </citation>
    <scope>NUCLEOTIDE SEQUENCE [LARGE SCALE GENOMIC DNA]</scope>
    <source>
        <tissue evidence="1">Whole aphids</tissue>
    </source>
</reference>
<accession>A0A6G0SZS1</accession>
<proteinExistence type="predicted"/>
<organism evidence="1 2">
    <name type="scientific">Aphis glycines</name>
    <name type="common">Soybean aphid</name>
    <dbReference type="NCBI Taxonomy" id="307491"/>
    <lineage>
        <taxon>Eukaryota</taxon>
        <taxon>Metazoa</taxon>
        <taxon>Ecdysozoa</taxon>
        <taxon>Arthropoda</taxon>
        <taxon>Hexapoda</taxon>
        <taxon>Insecta</taxon>
        <taxon>Pterygota</taxon>
        <taxon>Neoptera</taxon>
        <taxon>Paraneoptera</taxon>
        <taxon>Hemiptera</taxon>
        <taxon>Sternorrhyncha</taxon>
        <taxon>Aphidomorpha</taxon>
        <taxon>Aphidoidea</taxon>
        <taxon>Aphididae</taxon>
        <taxon>Aphidini</taxon>
        <taxon>Aphis</taxon>
        <taxon>Aphis</taxon>
    </lineage>
</organism>
<dbReference type="AlphaFoldDB" id="A0A6G0SZS1"/>
<evidence type="ECO:0000313" key="2">
    <source>
        <dbReference type="Proteomes" id="UP000475862"/>
    </source>
</evidence>
<protein>
    <submittedName>
        <fullName evidence="1">Uncharacterized protein</fullName>
    </submittedName>
</protein>
<gene>
    <name evidence="1" type="ORF">AGLY_016200</name>
</gene>
<evidence type="ECO:0000313" key="1">
    <source>
        <dbReference type="EMBL" id="KAE9523648.1"/>
    </source>
</evidence>